<keyword evidence="3" id="KW-1185">Reference proteome</keyword>
<dbReference type="AlphaFoldDB" id="A0A409XHZ4"/>
<evidence type="ECO:0000313" key="2">
    <source>
        <dbReference type="EMBL" id="PPQ90374.1"/>
    </source>
</evidence>
<evidence type="ECO:0000313" key="3">
    <source>
        <dbReference type="Proteomes" id="UP000283269"/>
    </source>
</evidence>
<dbReference type="Proteomes" id="UP000283269">
    <property type="component" value="Unassembled WGS sequence"/>
</dbReference>
<keyword evidence="1" id="KW-1133">Transmembrane helix</keyword>
<feature type="transmembrane region" description="Helical" evidence="1">
    <location>
        <begin position="96"/>
        <end position="120"/>
    </location>
</feature>
<gene>
    <name evidence="2" type="ORF">CVT25_007777</name>
</gene>
<name>A0A409XHZ4_PSICY</name>
<feature type="transmembrane region" description="Helical" evidence="1">
    <location>
        <begin position="140"/>
        <end position="165"/>
    </location>
</feature>
<reference evidence="2 3" key="1">
    <citation type="journal article" date="2018" name="Evol. Lett.">
        <title>Horizontal gene cluster transfer increased hallucinogenic mushroom diversity.</title>
        <authorList>
            <person name="Reynolds H.T."/>
            <person name="Vijayakumar V."/>
            <person name="Gluck-Thaler E."/>
            <person name="Korotkin H.B."/>
            <person name="Matheny P.B."/>
            <person name="Slot J.C."/>
        </authorList>
    </citation>
    <scope>NUCLEOTIDE SEQUENCE [LARGE SCALE GENOMIC DNA]</scope>
    <source>
        <strain evidence="2 3">2631</strain>
    </source>
</reference>
<keyword evidence="1" id="KW-0812">Transmembrane</keyword>
<evidence type="ECO:0000256" key="1">
    <source>
        <dbReference type="SAM" id="Phobius"/>
    </source>
</evidence>
<sequence>MPMEQSAYLPLLVGIVYLAATLPLIHAKGGGKEEGSDGIGDLADALSNAPTWQWATFVVAIIAELCTLIVFFKFIRALIRYQHRTKKNGPSSLESWNTGAAFCVFGILGSFFLAMFYPLFAVQVLAPDLFNLYCLTCSQIPAGMMLMCGNFADITIACAFLALLHRRRSLHFPNTTPAWKLVVDISIIVLMLAFTIVETTFDSLISKVIFTVYDIPIPNLSLSKLVTLNDMSHLYLALYLLANIDITTSAIILWRKVKSSTVKDDQVFCVLHCDVD</sequence>
<accession>A0A409XHZ4</accession>
<protein>
    <recommendedName>
        <fullName evidence="4">G-protein coupled receptors family 1 profile domain-containing protein</fullName>
    </recommendedName>
</protein>
<feature type="transmembrane region" description="Helical" evidence="1">
    <location>
        <begin position="51"/>
        <end position="75"/>
    </location>
</feature>
<feature type="transmembrane region" description="Helical" evidence="1">
    <location>
        <begin position="234"/>
        <end position="254"/>
    </location>
</feature>
<dbReference type="EMBL" id="NHYD01001644">
    <property type="protein sequence ID" value="PPQ90374.1"/>
    <property type="molecule type" value="Genomic_DNA"/>
</dbReference>
<organism evidence="2 3">
    <name type="scientific">Psilocybe cyanescens</name>
    <dbReference type="NCBI Taxonomy" id="93625"/>
    <lineage>
        <taxon>Eukaryota</taxon>
        <taxon>Fungi</taxon>
        <taxon>Dikarya</taxon>
        <taxon>Basidiomycota</taxon>
        <taxon>Agaricomycotina</taxon>
        <taxon>Agaricomycetes</taxon>
        <taxon>Agaricomycetidae</taxon>
        <taxon>Agaricales</taxon>
        <taxon>Agaricineae</taxon>
        <taxon>Strophariaceae</taxon>
        <taxon>Psilocybe</taxon>
    </lineage>
</organism>
<comment type="caution">
    <text evidence="2">The sequence shown here is derived from an EMBL/GenBank/DDBJ whole genome shotgun (WGS) entry which is preliminary data.</text>
</comment>
<feature type="transmembrane region" description="Helical" evidence="1">
    <location>
        <begin position="177"/>
        <end position="197"/>
    </location>
</feature>
<evidence type="ECO:0008006" key="4">
    <source>
        <dbReference type="Google" id="ProtNLM"/>
    </source>
</evidence>
<dbReference type="InParanoid" id="A0A409XHZ4"/>
<keyword evidence="1" id="KW-0472">Membrane</keyword>
<proteinExistence type="predicted"/>